<sequence>MKSEAIADILMQLFSFGITFIRHAQFISKFQINRTNSVANLTAQSCKYCAHHIL</sequence>
<name>A0AAW1DJ76_9HEMI</name>
<reference evidence="1 2" key="1">
    <citation type="submission" date="2022-12" db="EMBL/GenBank/DDBJ databases">
        <title>Chromosome-level genome assembly of true bugs.</title>
        <authorList>
            <person name="Ma L."/>
            <person name="Li H."/>
        </authorList>
    </citation>
    <scope>NUCLEOTIDE SEQUENCE [LARGE SCALE GENOMIC DNA]</scope>
    <source>
        <strain evidence="1">Lab_2022b</strain>
    </source>
</reference>
<protein>
    <submittedName>
        <fullName evidence="1">Uncharacterized protein</fullName>
    </submittedName>
</protein>
<comment type="caution">
    <text evidence="1">The sequence shown here is derived from an EMBL/GenBank/DDBJ whole genome shotgun (WGS) entry which is preliminary data.</text>
</comment>
<proteinExistence type="predicted"/>
<dbReference type="Proteomes" id="UP001461498">
    <property type="component" value="Unassembled WGS sequence"/>
</dbReference>
<evidence type="ECO:0000313" key="2">
    <source>
        <dbReference type="Proteomes" id="UP001461498"/>
    </source>
</evidence>
<dbReference type="EMBL" id="JAPXFL010000002">
    <property type="protein sequence ID" value="KAK9510562.1"/>
    <property type="molecule type" value="Genomic_DNA"/>
</dbReference>
<organism evidence="1 2">
    <name type="scientific">Rhynocoris fuscipes</name>
    <dbReference type="NCBI Taxonomy" id="488301"/>
    <lineage>
        <taxon>Eukaryota</taxon>
        <taxon>Metazoa</taxon>
        <taxon>Ecdysozoa</taxon>
        <taxon>Arthropoda</taxon>
        <taxon>Hexapoda</taxon>
        <taxon>Insecta</taxon>
        <taxon>Pterygota</taxon>
        <taxon>Neoptera</taxon>
        <taxon>Paraneoptera</taxon>
        <taxon>Hemiptera</taxon>
        <taxon>Heteroptera</taxon>
        <taxon>Panheteroptera</taxon>
        <taxon>Cimicomorpha</taxon>
        <taxon>Reduviidae</taxon>
        <taxon>Harpactorinae</taxon>
        <taxon>Harpactorini</taxon>
        <taxon>Rhynocoris</taxon>
    </lineage>
</organism>
<dbReference type="AlphaFoldDB" id="A0AAW1DJ76"/>
<gene>
    <name evidence="1" type="ORF">O3M35_005312</name>
</gene>
<accession>A0AAW1DJ76</accession>
<evidence type="ECO:0000313" key="1">
    <source>
        <dbReference type="EMBL" id="KAK9510562.1"/>
    </source>
</evidence>
<keyword evidence="2" id="KW-1185">Reference proteome</keyword>